<name>A0ABY6HM76_9ARCH</name>
<dbReference type="Gene3D" id="3.40.630.10">
    <property type="entry name" value="Zn peptidases"/>
    <property type="match status" value="1"/>
</dbReference>
<accession>A0ABY6HM76</accession>
<feature type="transmembrane region" description="Helical" evidence="1">
    <location>
        <begin position="160"/>
        <end position="182"/>
    </location>
</feature>
<feature type="transmembrane region" description="Helical" evidence="1">
    <location>
        <begin position="202"/>
        <end position="225"/>
    </location>
</feature>
<dbReference type="SUPFAM" id="SSF53187">
    <property type="entry name" value="Zn-dependent exopeptidases"/>
    <property type="match status" value="1"/>
</dbReference>
<evidence type="ECO:0000259" key="2">
    <source>
        <dbReference type="Pfam" id="PF04389"/>
    </source>
</evidence>
<dbReference type="Pfam" id="PF04389">
    <property type="entry name" value="Peptidase_M28"/>
    <property type="match status" value="1"/>
</dbReference>
<proteinExistence type="predicted"/>
<protein>
    <recommendedName>
        <fullName evidence="2">Peptidase M28 domain-containing protein</fullName>
    </recommendedName>
</protein>
<evidence type="ECO:0000256" key="1">
    <source>
        <dbReference type="SAM" id="Phobius"/>
    </source>
</evidence>
<dbReference type="EMBL" id="CP104013">
    <property type="protein sequence ID" value="UYP44618.1"/>
    <property type="molecule type" value="Genomic_DNA"/>
</dbReference>
<keyword evidence="1" id="KW-1133">Transmembrane helix</keyword>
<sequence length="430" mass="48840">MDKIIRKHIENIVNSCGPRIAGSEEEYRASQYIYKNLQENCDDTYFDEFDVYPRFYPHGFLKMASILIIGALFTIFFSFPYLFFSLGLLLLGLFIIYLSLFRMNLLFAFDFLFKKSKSWNATGRIYPRDSNVSRSITKKQVIVCGHTDSAFEMSVMDKGFTFLLLGVGYLLISLFLLILKLFLSQSNLIWVQNPLYSNSFLLFTYIDLIFIGISLIGLPCFLYLLNGLISGDPVIGANDNLSGVGISLALTDYFSKSENRLKNVELWAGSFGSEECGERGAHAFVKKYLKSGEIHPNFSQAVIPESVGAGDRVFIISKEFMHNAKHHPEVCNRLLQANKMYNQQQSEEKTNFQALPCSIVALPFAGSDAGRFAHVGIPSSFYILYEGKTKPRNYHSRKDDLTNLDSISLNISFEMIKNYLILLDQEISKK</sequence>
<reference evidence="3" key="1">
    <citation type="submission" date="2022-09" db="EMBL/GenBank/DDBJ databases">
        <title>Actin cytoskeleton and complex cell architecture in an #Asgard archaeon.</title>
        <authorList>
            <person name="Ponce Toledo R.I."/>
            <person name="Schleper C."/>
            <person name="Rodrigues Oliveira T."/>
            <person name="Wollweber F."/>
            <person name="Xu J."/>
            <person name="Rittmann S."/>
            <person name="Klingl A."/>
            <person name="Pilhofer M."/>
        </authorList>
    </citation>
    <scope>NUCLEOTIDE SEQUENCE</scope>
    <source>
        <strain evidence="3">B-35</strain>
    </source>
</reference>
<feature type="domain" description="Peptidase M28" evidence="2">
    <location>
        <begin position="233"/>
        <end position="417"/>
    </location>
</feature>
<evidence type="ECO:0000313" key="3">
    <source>
        <dbReference type="EMBL" id="UYP44618.1"/>
    </source>
</evidence>
<keyword evidence="1" id="KW-0472">Membrane</keyword>
<organism evidence="3 4">
    <name type="scientific">Candidatus Lokiarchaeum ossiferum</name>
    <dbReference type="NCBI Taxonomy" id="2951803"/>
    <lineage>
        <taxon>Archaea</taxon>
        <taxon>Promethearchaeati</taxon>
        <taxon>Promethearchaeota</taxon>
        <taxon>Promethearchaeia</taxon>
        <taxon>Promethearchaeales</taxon>
        <taxon>Promethearchaeaceae</taxon>
        <taxon>Candidatus Lokiarchaeum</taxon>
    </lineage>
</organism>
<dbReference type="Proteomes" id="UP001208689">
    <property type="component" value="Chromosome"/>
</dbReference>
<evidence type="ECO:0000313" key="4">
    <source>
        <dbReference type="Proteomes" id="UP001208689"/>
    </source>
</evidence>
<gene>
    <name evidence="3" type="ORF">NEF87_000903</name>
</gene>
<dbReference type="InterPro" id="IPR007484">
    <property type="entry name" value="Peptidase_M28"/>
</dbReference>
<feature type="transmembrane region" description="Helical" evidence="1">
    <location>
        <begin position="89"/>
        <end position="113"/>
    </location>
</feature>
<keyword evidence="1" id="KW-0812">Transmembrane</keyword>
<feature type="transmembrane region" description="Helical" evidence="1">
    <location>
        <begin position="64"/>
        <end position="83"/>
    </location>
</feature>
<keyword evidence="4" id="KW-1185">Reference proteome</keyword>